<evidence type="ECO:0000256" key="1">
    <source>
        <dbReference type="SAM" id="MobiDB-lite"/>
    </source>
</evidence>
<dbReference type="PATRIC" id="fig|595434.4.peg.5637"/>
<keyword evidence="3" id="KW-1185">Reference proteome</keyword>
<protein>
    <submittedName>
        <fullName evidence="2">Uncharacterized protein</fullName>
    </submittedName>
</protein>
<evidence type="ECO:0000313" key="3">
    <source>
        <dbReference type="Proteomes" id="UP000036367"/>
    </source>
</evidence>
<dbReference type="EMBL" id="LECT01000046">
    <property type="protein sequence ID" value="KLU02110.1"/>
    <property type="molecule type" value="Genomic_DNA"/>
</dbReference>
<comment type="caution">
    <text evidence="2">The sequence shown here is derived from an EMBL/GenBank/DDBJ whole genome shotgun (WGS) entry which is preliminary data.</text>
</comment>
<gene>
    <name evidence="2" type="ORF">RISK_005936</name>
</gene>
<feature type="region of interest" description="Disordered" evidence="1">
    <location>
        <begin position="1"/>
        <end position="24"/>
    </location>
</feature>
<reference evidence="2" key="1">
    <citation type="submission" date="2015-05" db="EMBL/GenBank/DDBJ databases">
        <title>Permanent draft genome of Rhodopirellula islandicus K833.</title>
        <authorList>
            <person name="Kizina J."/>
            <person name="Richter M."/>
            <person name="Glockner F.O."/>
            <person name="Harder J."/>
        </authorList>
    </citation>
    <scope>NUCLEOTIDE SEQUENCE [LARGE SCALE GENOMIC DNA]</scope>
    <source>
        <strain evidence="2">K833</strain>
    </source>
</reference>
<sequence length="37" mass="3843">MTAAKVDELTVASPQTASSSRFQAPLRTTGNATFLCA</sequence>
<organism evidence="2 3">
    <name type="scientific">Rhodopirellula islandica</name>
    <dbReference type="NCBI Taxonomy" id="595434"/>
    <lineage>
        <taxon>Bacteria</taxon>
        <taxon>Pseudomonadati</taxon>
        <taxon>Planctomycetota</taxon>
        <taxon>Planctomycetia</taxon>
        <taxon>Pirellulales</taxon>
        <taxon>Pirellulaceae</taxon>
        <taxon>Rhodopirellula</taxon>
    </lineage>
</organism>
<dbReference type="Proteomes" id="UP000036367">
    <property type="component" value="Unassembled WGS sequence"/>
</dbReference>
<name>A0A0J1B5K8_RHOIS</name>
<accession>A0A0J1B5K8</accession>
<dbReference type="AlphaFoldDB" id="A0A0J1B5K8"/>
<proteinExistence type="predicted"/>
<evidence type="ECO:0000313" key="2">
    <source>
        <dbReference type="EMBL" id="KLU02110.1"/>
    </source>
</evidence>
<feature type="compositionally biased region" description="Polar residues" evidence="1">
    <location>
        <begin position="12"/>
        <end position="24"/>
    </location>
</feature>